<organism evidence="13 14">
    <name type="scientific">Ligilactobacillus acidipiscis</name>
    <dbReference type="NCBI Taxonomy" id="89059"/>
    <lineage>
        <taxon>Bacteria</taxon>
        <taxon>Bacillati</taxon>
        <taxon>Bacillota</taxon>
        <taxon>Bacilli</taxon>
        <taxon>Lactobacillales</taxon>
        <taxon>Lactobacillaceae</taxon>
        <taxon>Ligilactobacillus</taxon>
    </lineage>
</organism>
<evidence type="ECO:0000256" key="2">
    <source>
        <dbReference type="ARBA" id="ARBA00007171"/>
    </source>
</evidence>
<dbReference type="Gene3D" id="3.90.1310.10">
    <property type="entry name" value="Penicillin-binding protein 2a (Domain 2)"/>
    <property type="match status" value="1"/>
</dbReference>
<evidence type="ECO:0000259" key="11">
    <source>
        <dbReference type="Pfam" id="PF00905"/>
    </source>
</evidence>
<dbReference type="InterPro" id="IPR001460">
    <property type="entry name" value="PCN-bd_Tpept"/>
</dbReference>
<evidence type="ECO:0000313" key="13">
    <source>
        <dbReference type="EMBL" id="KRN83710.1"/>
    </source>
</evidence>
<feature type="transmembrane region" description="Helical" evidence="10">
    <location>
        <begin position="30"/>
        <end position="49"/>
    </location>
</feature>
<evidence type="ECO:0000313" key="14">
    <source>
        <dbReference type="Proteomes" id="UP000051491"/>
    </source>
</evidence>
<feature type="domain" description="Penicillin-binding protein transpeptidase" evidence="11">
    <location>
        <begin position="353"/>
        <end position="669"/>
    </location>
</feature>
<dbReference type="PATRIC" id="fig|89059.3.peg.1551"/>
<evidence type="ECO:0000259" key="12">
    <source>
        <dbReference type="Pfam" id="PF03717"/>
    </source>
</evidence>
<dbReference type="STRING" id="89059.LAC1533_2082"/>
<keyword evidence="9" id="KW-0961">Cell wall biogenesis/degradation</keyword>
<dbReference type="InterPro" id="IPR036138">
    <property type="entry name" value="PBP_dimer_sf"/>
</dbReference>
<dbReference type="EMBL" id="JQBK01000041">
    <property type="protein sequence ID" value="KRN83710.1"/>
    <property type="molecule type" value="Genomic_DNA"/>
</dbReference>
<dbReference type="GO" id="GO:0071972">
    <property type="term" value="F:peptidoglycan L,D-transpeptidase activity"/>
    <property type="evidence" value="ECO:0007669"/>
    <property type="project" value="TreeGrafter"/>
</dbReference>
<dbReference type="PANTHER" id="PTHR30627">
    <property type="entry name" value="PEPTIDOGLYCAN D,D-TRANSPEPTIDASE"/>
    <property type="match status" value="1"/>
</dbReference>
<evidence type="ECO:0000256" key="8">
    <source>
        <dbReference type="ARBA" id="ARBA00023136"/>
    </source>
</evidence>
<evidence type="ECO:0000256" key="9">
    <source>
        <dbReference type="ARBA" id="ARBA00023316"/>
    </source>
</evidence>
<dbReference type="Pfam" id="PF03717">
    <property type="entry name" value="PBP_dimer"/>
    <property type="match status" value="1"/>
</dbReference>
<evidence type="ECO:0000256" key="7">
    <source>
        <dbReference type="ARBA" id="ARBA00022989"/>
    </source>
</evidence>
<gene>
    <name evidence="13" type="ORF">IV43_GL001449</name>
</gene>
<dbReference type="GO" id="GO:0008360">
    <property type="term" value="P:regulation of cell shape"/>
    <property type="evidence" value="ECO:0007669"/>
    <property type="project" value="UniProtKB-KW"/>
</dbReference>
<dbReference type="PANTHER" id="PTHR30627:SF2">
    <property type="entry name" value="PEPTIDOGLYCAN D,D-TRANSPEPTIDASE MRDA"/>
    <property type="match status" value="1"/>
</dbReference>
<dbReference type="SUPFAM" id="SSF56601">
    <property type="entry name" value="beta-lactamase/transpeptidase-like"/>
    <property type="match status" value="1"/>
</dbReference>
<evidence type="ECO:0000256" key="4">
    <source>
        <dbReference type="ARBA" id="ARBA00022692"/>
    </source>
</evidence>
<evidence type="ECO:0000256" key="10">
    <source>
        <dbReference type="SAM" id="Phobius"/>
    </source>
</evidence>
<dbReference type="Proteomes" id="UP000051491">
    <property type="component" value="Unassembled WGS sequence"/>
</dbReference>
<keyword evidence="6" id="KW-0573">Peptidoglycan synthesis</keyword>
<dbReference type="InterPro" id="IPR012338">
    <property type="entry name" value="Beta-lactam/transpept-like"/>
</dbReference>
<sequence>MGVLILKFFKPSNSNDDSPKVNKSRIPIRLNVLFFIAFLLFAMLIGRLVQLQIIQGEHFQSEINSGDIKTETRNVQRGMIYDSAGKPLVANNSARAISYSKPLNVYPKTMYSVANDLVKYVNLEDEPVTKTMRVNYYLAQHEDDVKKKIQNVNSITDDKKLARLEDAYVRKHNLADNLSKKQKKAAVIYDKMNNAYSLSTIYLKTAGVTDEEMARIGEHQSDLPGIKITTDWTRSYPNGNSIKNVAGTVTSQKQGLPSERVNELLAEGYSRDDNVGSSYIESQYENVLKGTKQAINVETQNGKILKKTKQYGGKAGDNIQLTINSKFQNDVQDIIENAVKSGSANQNPLMTGGYAVVMNPNTGGIYALAGVDRDNKTGKLTTNSLGPLNQTMVMGSVVKGAQVMGALNKGVITPTNNTLTDKPIKLAGTATISSIFNKSGNNNMTLSAADALEVSSNSYMMQLTMKEAGFHYTPGAALHMPVSIFDTLRGNFNQYGLGVKTGVDIPGEAPGFKGGSSYADIGKALNLSFGNYDAYTTIQVAQYMSTIANGGYRMQPHVLQSIRSKGKNGKLGAVNYEFQPKVLNVVNGTKAQWDVVHKGLWQVVHGNNQWRTGRRLEDLEPSVSAKSGTAETVTNGISTTTLSAASYAPSDNPQVVIAVAYPGSGSTNETFNMESVKSIYQAFWKDVESSDGLK</sequence>
<proteinExistence type="inferred from homology"/>
<keyword evidence="7 10" id="KW-1133">Transmembrane helix</keyword>
<keyword evidence="8 10" id="KW-0472">Membrane</keyword>
<evidence type="ECO:0000256" key="5">
    <source>
        <dbReference type="ARBA" id="ARBA00022960"/>
    </source>
</evidence>
<comment type="similarity">
    <text evidence="2">Belongs to the transpeptidase family.</text>
</comment>
<keyword evidence="3" id="KW-1003">Cell membrane</keyword>
<dbReference type="GO" id="GO:0008658">
    <property type="term" value="F:penicillin binding"/>
    <property type="evidence" value="ECO:0007669"/>
    <property type="project" value="InterPro"/>
</dbReference>
<dbReference type="InterPro" id="IPR005311">
    <property type="entry name" value="PBP_dimer"/>
</dbReference>
<dbReference type="GO" id="GO:0009252">
    <property type="term" value="P:peptidoglycan biosynthetic process"/>
    <property type="evidence" value="ECO:0007669"/>
    <property type="project" value="UniProtKB-KW"/>
</dbReference>
<dbReference type="Gene3D" id="3.40.710.10">
    <property type="entry name" value="DD-peptidase/beta-lactamase superfamily"/>
    <property type="match status" value="1"/>
</dbReference>
<name>A0A0R2K287_9LACO</name>
<feature type="domain" description="Penicillin-binding protein dimerisation" evidence="12">
    <location>
        <begin position="74"/>
        <end position="307"/>
    </location>
</feature>
<reference evidence="13 14" key="1">
    <citation type="journal article" date="2015" name="Genome Announc.">
        <title>Expanding the biotechnology potential of lactobacilli through comparative genomics of 213 strains and associated genera.</title>
        <authorList>
            <person name="Sun Z."/>
            <person name="Harris H.M."/>
            <person name="McCann A."/>
            <person name="Guo C."/>
            <person name="Argimon S."/>
            <person name="Zhang W."/>
            <person name="Yang X."/>
            <person name="Jeffery I.B."/>
            <person name="Cooney J.C."/>
            <person name="Kagawa T.F."/>
            <person name="Liu W."/>
            <person name="Song Y."/>
            <person name="Salvetti E."/>
            <person name="Wrobel A."/>
            <person name="Rasinkangas P."/>
            <person name="Parkhill J."/>
            <person name="Rea M.C."/>
            <person name="O'Sullivan O."/>
            <person name="Ritari J."/>
            <person name="Douillard F.P."/>
            <person name="Paul Ross R."/>
            <person name="Yang R."/>
            <person name="Briner A.E."/>
            <person name="Felis G.E."/>
            <person name="de Vos W.M."/>
            <person name="Barrangou R."/>
            <person name="Klaenhammer T.R."/>
            <person name="Caufield P.W."/>
            <person name="Cui Y."/>
            <person name="Zhang H."/>
            <person name="O'Toole P.W."/>
        </authorList>
    </citation>
    <scope>NUCLEOTIDE SEQUENCE [LARGE SCALE GENOMIC DNA]</scope>
    <source>
        <strain evidence="13 14">DSM 15353</strain>
    </source>
</reference>
<comment type="subcellular location">
    <subcellularLocation>
        <location evidence="1">Cell membrane</location>
        <topology evidence="1">Single-pass membrane protein</topology>
    </subcellularLocation>
</comment>
<dbReference type="SUPFAM" id="SSF56519">
    <property type="entry name" value="Penicillin binding protein dimerisation domain"/>
    <property type="match status" value="1"/>
</dbReference>
<accession>A0A0R2K287</accession>
<keyword evidence="4 10" id="KW-0812">Transmembrane</keyword>
<dbReference type="GO" id="GO:0005886">
    <property type="term" value="C:plasma membrane"/>
    <property type="evidence" value="ECO:0007669"/>
    <property type="project" value="UniProtKB-SubCell"/>
</dbReference>
<protein>
    <submittedName>
        <fullName evidence="13">Penicillin-binding protein</fullName>
    </submittedName>
</protein>
<dbReference type="GO" id="GO:0071555">
    <property type="term" value="P:cell wall organization"/>
    <property type="evidence" value="ECO:0007669"/>
    <property type="project" value="UniProtKB-KW"/>
</dbReference>
<comment type="caution">
    <text evidence="13">The sequence shown here is derived from an EMBL/GenBank/DDBJ whole genome shotgun (WGS) entry which is preliminary data.</text>
</comment>
<evidence type="ECO:0000256" key="1">
    <source>
        <dbReference type="ARBA" id="ARBA00004162"/>
    </source>
</evidence>
<evidence type="ECO:0000256" key="6">
    <source>
        <dbReference type="ARBA" id="ARBA00022984"/>
    </source>
</evidence>
<dbReference type="Pfam" id="PF00905">
    <property type="entry name" value="Transpeptidase"/>
    <property type="match status" value="1"/>
</dbReference>
<dbReference type="InterPro" id="IPR050515">
    <property type="entry name" value="Beta-lactam/transpept"/>
</dbReference>
<dbReference type="AlphaFoldDB" id="A0A0R2K287"/>
<keyword evidence="5" id="KW-0133">Cell shape</keyword>
<evidence type="ECO:0000256" key="3">
    <source>
        <dbReference type="ARBA" id="ARBA00022475"/>
    </source>
</evidence>
<dbReference type="Gene3D" id="1.10.10.1230">
    <property type="entry name" value="Penicillin-binding protein, N-terminal non-catalytic domain, head sub-domain"/>
    <property type="match status" value="1"/>
</dbReference>